<sequence length="295" mass="30900">MAAFVQPFATFGRPDVAQTRTGKAGTGAARVATEMATGVRRTLGWHDTATGADVAADSLQNGTGGPAGSARAGEAGLHARPDAAMTFERVPDSDASSEAAAAGAAIAEVAAADPDIALIRAVAAGDEQALTALLRRHGARIRALAAGYSAAAGSADDVVQDTFWTIWRTASRFEDRGVKVASWITRIAVNRCIDLERRRKLRRFVGLEDAAEAADPDVGAERQLADRSRLAAVMDDIRALPARQRAAILIAAGGEHSTADIAESLGVTVGAAEQLLVRARRTLRMNLARREGEVR</sequence>
<evidence type="ECO:0000256" key="4">
    <source>
        <dbReference type="ARBA" id="ARBA00023125"/>
    </source>
</evidence>
<dbReference type="SUPFAM" id="SSF88946">
    <property type="entry name" value="Sigma2 domain of RNA polymerase sigma factors"/>
    <property type="match status" value="1"/>
</dbReference>
<dbReference type="Gene3D" id="1.10.1740.10">
    <property type="match status" value="1"/>
</dbReference>
<dbReference type="InterPro" id="IPR014284">
    <property type="entry name" value="RNA_pol_sigma-70_dom"/>
</dbReference>
<dbReference type="InterPro" id="IPR013324">
    <property type="entry name" value="RNA_pol_sigma_r3/r4-like"/>
</dbReference>
<reference evidence="8 9" key="1">
    <citation type="submission" date="2016-12" db="EMBL/GenBank/DDBJ databases">
        <authorList>
            <person name="Song W.-J."/>
            <person name="Kurnit D.M."/>
        </authorList>
    </citation>
    <scope>NUCLEOTIDE SEQUENCE [LARGE SCALE GENOMIC DNA]</scope>
    <source>
        <strain evidence="8 9">DSM 19599</strain>
    </source>
</reference>
<dbReference type="Pfam" id="PF08281">
    <property type="entry name" value="Sigma70_r4_2"/>
    <property type="match status" value="1"/>
</dbReference>
<dbReference type="PANTHER" id="PTHR43133">
    <property type="entry name" value="RNA POLYMERASE ECF-TYPE SIGMA FACTO"/>
    <property type="match status" value="1"/>
</dbReference>
<dbReference type="GO" id="GO:0006352">
    <property type="term" value="P:DNA-templated transcription initiation"/>
    <property type="evidence" value="ECO:0007669"/>
    <property type="project" value="InterPro"/>
</dbReference>
<gene>
    <name evidence="8" type="ORF">SAMN02745172_02642</name>
</gene>
<feature type="domain" description="RNA polymerase sigma-70 region 2" evidence="6">
    <location>
        <begin position="133"/>
        <end position="200"/>
    </location>
</feature>
<dbReference type="PANTHER" id="PTHR43133:SF8">
    <property type="entry name" value="RNA POLYMERASE SIGMA FACTOR HI_1459-RELATED"/>
    <property type="match status" value="1"/>
</dbReference>
<dbReference type="GO" id="GO:0003677">
    <property type="term" value="F:DNA binding"/>
    <property type="evidence" value="ECO:0007669"/>
    <property type="project" value="UniProtKB-KW"/>
</dbReference>
<organism evidence="8 9">
    <name type="scientific">Pseudoxanthobacter soli DSM 19599</name>
    <dbReference type="NCBI Taxonomy" id="1123029"/>
    <lineage>
        <taxon>Bacteria</taxon>
        <taxon>Pseudomonadati</taxon>
        <taxon>Pseudomonadota</taxon>
        <taxon>Alphaproteobacteria</taxon>
        <taxon>Hyphomicrobiales</taxon>
        <taxon>Segnochrobactraceae</taxon>
        <taxon>Pseudoxanthobacter</taxon>
    </lineage>
</organism>
<accession>A0A1M7ZM60</accession>
<keyword evidence="3" id="KW-0731">Sigma factor</keyword>
<feature type="domain" description="RNA polymerase sigma factor 70 region 4 type 2" evidence="7">
    <location>
        <begin position="237"/>
        <end position="283"/>
    </location>
</feature>
<evidence type="ECO:0000256" key="5">
    <source>
        <dbReference type="ARBA" id="ARBA00023163"/>
    </source>
</evidence>
<dbReference type="RefSeq" id="WP_244530878.1">
    <property type="nucleotide sequence ID" value="NZ_FRXO01000005.1"/>
</dbReference>
<dbReference type="EMBL" id="FRXO01000005">
    <property type="protein sequence ID" value="SHO65993.1"/>
    <property type="molecule type" value="Genomic_DNA"/>
</dbReference>
<comment type="similarity">
    <text evidence="1">Belongs to the sigma-70 factor family. ECF subfamily.</text>
</comment>
<dbReference type="Gene3D" id="1.10.10.10">
    <property type="entry name" value="Winged helix-like DNA-binding domain superfamily/Winged helix DNA-binding domain"/>
    <property type="match status" value="1"/>
</dbReference>
<evidence type="ECO:0000313" key="8">
    <source>
        <dbReference type="EMBL" id="SHO65993.1"/>
    </source>
</evidence>
<evidence type="ECO:0000256" key="2">
    <source>
        <dbReference type="ARBA" id="ARBA00023015"/>
    </source>
</evidence>
<evidence type="ECO:0000256" key="1">
    <source>
        <dbReference type="ARBA" id="ARBA00010641"/>
    </source>
</evidence>
<dbReference type="InterPro" id="IPR036388">
    <property type="entry name" value="WH-like_DNA-bd_sf"/>
</dbReference>
<evidence type="ECO:0000259" key="7">
    <source>
        <dbReference type="Pfam" id="PF08281"/>
    </source>
</evidence>
<dbReference type="NCBIfam" id="TIGR02937">
    <property type="entry name" value="sigma70-ECF"/>
    <property type="match status" value="1"/>
</dbReference>
<dbReference type="Pfam" id="PF04542">
    <property type="entry name" value="Sigma70_r2"/>
    <property type="match status" value="1"/>
</dbReference>
<dbReference type="AlphaFoldDB" id="A0A1M7ZM60"/>
<dbReference type="CDD" id="cd06171">
    <property type="entry name" value="Sigma70_r4"/>
    <property type="match status" value="1"/>
</dbReference>
<evidence type="ECO:0000259" key="6">
    <source>
        <dbReference type="Pfam" id="PF04542"/>
    </source>
</evidence>
<dbReference type="InterPro" id="IPR013325">
    <property type="entry name" value="RNA_pol_sigma_r2"/>
</dbReference>
<keyword evidence="4" id="KW-0238">DNA-binding</keyword>
<keyword evidence="9" id="KW-1185">Reference proteome</keyword>
<protein>
    <submittedName>
        <fullName evidence="8">RNA polymerase sigma factor, sigma-70 family</fullName>
    </submittedName>
</protein>
<dbReference type="GO" id="GO:0016987">
    <property type="term" value="F:sigma factor activity"/>
    <property type="evidence" value="ECO:0007669"/>
    <property type="project" value="UniProtKB-KW"/>
</dbReference>
<keyword evidence="5" id="KW-0804">Transcription</keyword>
<keyword evidence="2" id="KW-0805">Transcription regulation</keyword>
<dbReference type="InterPro" id="IPR039425">
    <property type="entry name" value="RNA_pol_sigma-70-like"/>
</dbReference>
<evidence type="ECO:0000313" key="9">
    <source>
        <dbReference type="Proteomes" id="UP000186406"/>
    </source>
</evidence>
<proteinExistence type="inferred from homology"/>
<dbReference type="STRING" id="1123029.SAMN02745172_02642"/>
<name>A0A1M7ZM60_9HYPH</name>
<dbReference type="Proteomes" id="UP000186406">
    <property type="component" value="Unassembled WGS sequence"/>
</dbReference>
<dbReference type="InterPro" id="IPR013249">
    <property type="entry name" value="RNA_pol_sigma70_r4_t2"/>
</dbReference>
<dbReference type="SUPFAM" id="SSF88659">
    <property type="entry name" value="Sigma3 and sigma4 domains of RNA polymerase sigma factors"/>
    <property type="match status" value="1"/>
</dbReference>
<evidence type="ECO:0000256" key="3">
    <source>
        <dbReference type="ARBA" id="ARBA00023082"/>
    </source>
</evidence>
<dbReference type="InterPro" id="IPR007627">
    <property type="entry name" value="RNA_pol_sigma70_r2"/>
</dbReference>